<accession>A0A8X7BIF2</accession>
<sequence length="97" mass="11177">MHQRSSVGDGRFLPTSSDVTNQWPGLVSRRCWFTRHLSTYHPLLRLTEKISSGFRRGRSTGAVFLDNQKVFDRVRGLIYKLITNNFPPALIHLISSY</sequence>
<dbReference type="AlphaFoldDB" id="A0A8X7BIF2"/>
<reference evidence="1" key="1">
    <citation type="submission" date="2020-08" db="EMBL/GenBank/DDBJ databases">
        <title>Multicomponent nature underlies the extraordinary mechanical properties of spider dragline silk.</title>
        <authorList>
            <person name="Kono N."/>
            <person name="Nakamura H."/>
            <person name="Mori M."/>
            <person name="Yoshida Y."/>
            <person name="Ohtoshi R."/>
            <person name="Malay A.D."/>
            <person name="Moran D.A.P."/>
            <person name="Tomita M."/>
            <person name="Numata K."/>
            <person name="Arakawa K."/>
        </authorList>
    </citation>
    <scope>NUCLEOTIDE SEQUENCE</scope>
</reference>
<protein>
    <recommendedName>
        <fullName evidence="3">Reverse transcriptase domain-containing protein</fullName>
    </recommendedName>
</protein>
<evidence type="ECO:0008006" key="3">
    <source>
        <dbReference type="Google" id="ProtNLM"/>
    </source>
</evidence>
<gene>
    <name evidence="1" type="ORF">TNCV_4693911</name>
</gene>
<dbReference type="Proteomes" id="UP000887159">
    <property type="component" value="Unassembled WGS sequence"/>
</dbReference>
<evidence type="ECO:0000313" key="2">
    <source>
        <dbReference type="Proteomes" id="UP000887159"/>
    </source>
</evidence>
<dbReference type="EMBL" id="BMAU01021399">
    <property type="protein sequence ID" value="GFY31547.1"/>
    <property type="molecule type" value="Genomic_DNA"/>
</dbReference>
<organism evidence="1 2">
    <name type="scientific">Trichonephila clavipes</name>
    <name type="common">Golden silk orbweaver</name>
    <name type="synonym">Nephila clavipes</name>
    <dbReference type="NCBI Taxonomy" id="2585209"/>
    <lineage>
        <taxon>Eukaryota</taxon>
        <taxon>Metazoa</taxon>
        <taxon>Ecdysozoa</taxon>
        <taxon>Arthropoda</taxon>
        <taxon>Chelicerata</taxon>
        <taxon>Arachnida</taxon>
        <taxon>Araneae</taxon>
        <taxon>Araneomorphae</taxon>
        <taxon>Entelegynae</taxon>
        <taxon>Araneoidea</taxon>
        <taxon>Nephilidae</taxon>
        <taxon>Trichonephila</taxon>
    </lineage>
</organism>
<name>A0A8X7BIF2_TRICX</name>
<proteinExistence type="predicted"/>
<keyword evidence="2" id="KW-1185">Reference proteome</keyword>
<evidence type="ECO:0000313" key="1">
    <source>
        <dbReference type="EMBL" id="GFY31547.1"/>
    </source>
</evidence>
<comment type="caution">
    <text evidence="1">The sequence shown here is derived from an EMBL/GenBank/DDBJ whole genome shotgun (WGS) entry which is preliminary data.</text>
</comment>